<dbReference type="Proteomes" id="UP000295252">
    <property type="component" value="Chromosome VIII"/>
</dbReference>
<organism evidence="1 2">
    <name type="scientific">Coffea canephora</name>
    <name type="common">Robusta coffee</name>
    <dbReference type="NCBI Taxonomy" id="49390"/>
    <lineage>
        <taxon>Eukaryota</taxon>
        <taxon>Viridiplantae</taxon>
        <taxon>Streptophyta</taxon>
        <taxon>Embryophyta</taxon>
        <taxon>Tracheophyta</taxon>
        <taxon>Spermatophyta</taxon>
        <taxon>Magnoliopsida</taxon>
        <taxon>eudicotyledons</taxon>
        <taxon>Gunneridae</taxon>
        <taxon>Pentapetalae</taxon>
        <taxon>asterids</taxon>
        <taxon>lamiids</taxon>
        <taxon>Gentianales</taxon>
        <taxon>Rubiaceae</taxon>
        <taxon>Ixoroideae</taxon>
        <taxon>Gardenieae complex</taxon>
        <taxon>Bertiereae - Coffeeae clade</taxon>
        <taxon>Coffeeae</taxon>
        <taxon>Coffea</taxon>
    </lineage>
</organism>
<evidence type="ECO:0000313" key="1">
    <source>
        <dbReference type="EMBL" id="CDP10394.1"/>
    </source>
</evidence>
<keyword evidence="2" id="KW-1185">Reference proteome</keyword>
<evidence type="ECO:0000313" key="2">
    <source>
        <dbReference type="Proteomes" id="UP000295252"/>
    </source>
</evidence>
<name>A0A068UQ57_COFCA</name>
<reference evidence="2" key="1">
    <citation type="journal article" date="2014" name="Science">
        <title>The coffee genome provides insight into the convergent evolution of caffeine biosynthesis.</title>
        <authorList>
            <person name="Denoeud F."/>
            <person name="Carretero-Paulet L."/>
            <person name="Dereeper A."/>
            <person name="Droc G."/>
            <person name="Guyot R."/>
            <person name="Pietrella M."/>
            <person name="Zheng C."/>
            <person name="Alberti A."/>
            <person name="Anthony F."/>
            <person name="Aprea G."/>
            <person name="Aury J.M."/>
            <person name="Bento P."/>
            <person name="Bernard M."/>
            <person name="Bocs S."/>
            <person name="Campa C."/>
            <person name="Cenci A."/>
            <person name="Combes M.C."/>
            <person name="Crouzillat D."/>
            <person name="Da Silva C."/>
            <person name="Daddiego L."/>
            <person name="De Bellis F."/>
            <person name="Dussert S."/>
            <person name="Garsmeur O."/>
            <person name="Gayraud T."/>
            <person name="Guignon V."/>
            <person name="Jahn K."/>
            <person name="Jamilloux V."/>
            <person name="Joet T."/>
            <person name="Labadie K."/>
            <person name="Lan T."/>
            <person name="Leclercq J."/>
            <person name="Lepelley M."/>
            <person name="Leroy T."/>
            <person name="Li L.T."/>
            <person name="Librado P."/>
            <person name="Lopez L."/>
            <person name="Munoz A."/>
            <person name="Noel B."/>
            <person name="Pallavicini A."/>
            <person name="Perrotta G."/>
            <person name="Poncet V."/>
            <person name="Pot D."/>
            <person name="Priyono X."/>
            <person name="Rigoreau M."/>
            <person name="Rouard M."/>
            <person name="Rozas J."/>
            <person name="Tranchant-Dubreuil C."/>
            <person name="VanBuren R."/>
            <person name="Zhang Q."/>
            <person name="Andrade A.C."/>
            <person name="Argout X."/>
            <person name="Bertrand B."/>
            <person name="de Kochko A."/>
            <person name="Graziosi G."/>
            <person name="Henry R.J."/>
            <person name="Jayarama X."/>
            <person name="Ming R."/>
            <person name="Nagai C."/>
            <person name="Rounsley S."/>
            <person name="Sankoff D."/>
            <person name="Giuliano G."/>
            <person name="Albert V.A."/>
            <person name="Wincker P."/>
            <person name="Lashermes P."/>
        </authorList>
    </citation>
    <scope>NUCLEOTIDE SEQUENCE [LARGE SCALE GENOMIC DNA]</scope>
    <source>
        <strain evidence="2">cv. DH200-94</strain>
    </source>
</reference>
<gene>
    <name evidence="1" type="ORF">GSCOC_T00031106001</name>
</gene>
<dbReference type="InParanoid" id="A0A068UQ57"/>
<proteinExistence type="predicted"/>
<dbReference type="EMBL" id="HG739129">
    <property type="protein sequence ID" value="CDP10394.1"/>
    <property type="molecule type" value="Genomic_DNA"/>
</dbReference>
<dbReference type="Gramene" id="CDP10394">
    <property type="protein sequence ID" value="CDP10394"/>
    <property type="gene ID" value="GSCOC_T00031106001"/>
</dbReference>
<dbReference type="AlphaFoldDB" id="A0A068UQ57"/>
<sequence>MYFSFTTSTTTPFQVGVYLSSNTGQNLTLDSRSTRKSTIAEDPISESRKRALYSINQSNIPSTLTCVRWMETKTKL</sequence>
<accession>A0A068UQ57</accession>
<protein>
    <submittedName>
        <fullName evidence="1">Uncharacterized protein</fullName>
    </submittedName>
</protein>